<dbReference type="Pfam" id="PF01546">
    <property type="entry name" value="Peptidase_M20"/>
    <property type="match status" value="1"/>
</dbReference>
<dbReference type="InterPro" id="IPR036264">
    <property type="entry name" value="Bact_exopeptidase_dim_dom"/>
</dbReference>
<gene>
    <name evidence="3" type="ORF">METZ01_LOCUS16357</name>
</gene>
<dbReference type="GO" id="GO:0016813">
    <property type="term" value="F:hydrolase activity, acting on carbon-nitrogen (but not peptide) bonds, in linear amidines"/>
    <property type="evidence" value="ECO:0007669"/>
    <property type="project" value="InterPro"/>
</dbReference>
<dbReference type="Pfam" id="PF07687">
    <property type="entry name" value="M20_dimer"/>
    <property type="match status" value="1"/>
</dbReference>
<dbReference type="SUPFAM" id="SSF53187">
    <property type="entry name" value="Zn-dependent exopeptidases"/>
    <property type="match status" value="1"/>
</dbReference>
<dbReference type="Gene3D" id="3.30.70.360">
    <property type="match status" value="1"/>
</dbReference>
<name>A0A381PDF5_9ZZZZ</name>
<evidence type="ECO:0000313" key="3">
    <source>
        <dbReference type="EMBL" id="SUZ63503.1"/>
    </source>
</evidence>
<dbReference type="NCBIfam" id="NF006771">
    <property type="entry name" value="PRK09290.1-5"/>
    <property type="match status" value="1"/>
</dbReference>
<dbReference type="InterPro" id="IPR010158">
    <property type="entry name" value="Amidase_Cbmase"/>
</dbReference>
<dbReference type="PANTHER" id="PTHR32494:SF5">
    <property type="entry name" value="ALLANTOATE AMIDOHYDROLASE"/>
    <property type="match status" value="1"/>
</dbReference>
<organism evidence="3">
    <name type="scientific">marine metagenome</name>
    <dbReference type="NCBI Taxonomy" id="408172"/>
    <lineage>
        <taxon>unclassified sequences</taxon>
        <taxon>metagenomes</taxon>
        <taxon>ecological metagenomes</taxon>
    </lineage>
</organism>
<protein>
    <recommendedName>
        <fullName evidence="2">Peptidase M20 dimerisation domain-containing protein</fullName>
    </recommendedName>
</protein>
<dbReference type="PANTHER" id="PTHR32494">
    <property type="entry name" value="ALLANTOATE DEIMINASE-RELATED"/>
    <property type="match status" value="1"/>
</dbReference>
<evidence type="ECO:0000259" key="2">
    <source>
        <dbReference type="Pfam" id="PF07687"/>
    </source>
</evidence>
<dbReference type="InterPro" id="IPR002933">
    <property type="entry name" value="Peptidase_M20"/>
</dbReference>
<dbReference type="NCBIfam" id="TIGR01879">
    <property type="entry name" value="hydantase"/>
    <property type="match status" value="1"/>
</dbReference>
<dbReference type="CDD" id="cd03884">
    <property type="entry name" value="M20_bAS"/>
    <property type="match status" value="1"/>
</dbReference>
<dbReference type="AlphaFoldDB" id="A0A381PDF5"/>
<dbReference type="EMBL" id="UINC01000917">
    <property type="protein sequence ID" value="SUZ63503.1"/>
    <property type="molecule type" value="Genomic_DNA"/>
</dbReference>
<sequence length="417" mass="44484">MNDRQNTLRINADRFRKRFDALADIGATADGGVHRPALGPEHLRAREWFLKEATAAGLTTHVDGAGNHSAALSCGPAGAPVLLLGSHLDSVRYGGRFDGALGVLAALEILQVVKEAGVALETNLEAIDFTDEEGTHLGFLGSLALAGAITPQELRHPGSDLEVFQKALAKAGLTENSILNARRTPSTIAGYLELHIEQGNRLNTSADDIAVVTSIVGLRRQKVTYIGRADHAGTISMKERRDAGQGAAALMLSSRRLVMKEFPESMVNTGTIEFSPGAMNIVPQRAQLTLEFRAPKPHDLKQLGVALQQLVNAEARERELDVTIEEVDGIQPVQMNGQVQAAFVAAAEQLSLSHRRMASGAGHDAQVMAKICPAGMIFVPSVDGCSHSAREFTEWEDCINGANVLLQTAFAGIPSAD</sequence>
<proteinExistence type="predicted"/>
<keyword evidence="1" id="KW-0378">Hydrolase</keyword>
<dbReference type="InterPro" id="IPR011650">
    <property type="entry name" value="Peptidase_M20_dimer"/>
</dbReference>
<feature type="domain" description="Peptidase M20 dimerisation" evidence="2">
    <location>
        <begin position="245"/>
        <end position="318"/>
    </location>
</feature>
<accession>A0A381PDF5</accession>
<dbReference type="PIRSF" id="PIRSF001235">
    <property type="entry name" value="Amidase_carbamoylase"/>
    <property type="match status" value="1"/>
</dbReference>
<dbReference type="SUPFAM" id="SSF55031">
    <property type="entry name" value="Bacterial exopeptidase dimerisation domain"/>
    <property type="match status" value="1"/>
</dbReference>
<reference evidence="3" key="1">
    <citation type="submission" date="2018-05" db="EMBL/GenBank/DDBJ databases">
        <authorList>
            <person name="Lanie J.A."/>
            <person name="Ng W.-L."/>
            <person name="Kazmierczak K.M."/>
            <person name="Andrzejewski T.M."/>
            <person name="Davidsen T.M."/>
            <person name="Wayne K.J."/>
            <person name="Tettelin H."/>
            <person name="Glass J.I."/>
            <person name="Rusch D."/>
            <person name="Podicherti R."/>
            <person name="Tsui H.-C.T."/>
            <person name="Winkler M.E."/>
        </authorList>
    </citation>
    <scope>NUCLEOTIDE SEQUENCE</scope>
</reference>
<evidence type="ECO:0000256" key="1">
    <source>
        <dbReference type="ARBA" id="ARBA00022801"/>
    </source>
</evidence>
<dbReference type="Gene3D" id="3.40.630.10">
    <property type="entry name" value="Zn peptidases"/>
    <property type="match status" value="1"/>
</dbReference>